<evidence type="ECO:0000256" key="8">
    <source>
        <dbReference type="ARBA" id="ARBA00013185"/>
    </source>
</evidence>
<evidence type="ECO:0000256" key="16">
    <source>
        <dbReference type="PIRSR" id="PIRSR005096-1"/>
    </source>
</evidence>
<evidence type="ECO:0000256" key="2">
    <source>
        <dbReference type="ARBA" id="ARBA00001712"/>
    </source>
</evidence>
<dbReference type="PROSITE" id="PS00545">
    <property type="entry name" value="ALDOSE_1_EPIMERASE"/>
    <property type="match status" value="1"/>
</dbReference>
<dbReference type="GO" id="GO:0004034">
    <property type="term" value="F:aldose 1-epimerase activity"/>
    <property type="evidence" value="ECO:0007669"/>
    <property type="project" value="UniProtKB-EC"/>
</dbReference>
<evidence type="ECO:0000256" key="3">
    <source>
        <dbReference type="ARBA" id="ARBA00004496"/>
    </source>
</evidence>
<accession>V3ZHA7</accession>
<dbReference type="PIRSF" id="PIRSF005096">
    <property type="entry name" value="GALM"/>
    <property type="match status" value="1"/>
</dbReference>
<evidence type="ECO:0000256" key="15">
    <source>
        <dbReference type="ARBA" id="ARBA00045743"/>
    </source>
</evidence>
<sequence length="312" mass="34623">KILNYGGIITEILVPDKIGKTEDICLGFDDMEGYEKRSPYMGAIIGRVANRIANGKFELDGKKYSLFINNGPNSLHGGKIGFDKVIWKSEIKGNVLSLSYVSADGEENYPGEVTINVDYELDDENKLSLHYKATTTKATPINLTNHTYFNLAGHANGVIDDHVVTIHADSYLPLDDSSIPTGEIRKVDGSLMDLRSGIKMGERLNTVNNGIGYDNNFNLNVTGKLELAARVEHPVSGRYMECYTTTPGLQFYTSYYFDDILGKAGAVYKRFGALALETQGYPDAVNHKNFPSVILRPEETYQHHTVFQFGTI</sequence>
<dbReference type="NCBIfam" id="NF008277">
    <property type="entry name" value="PRK11055.1"/>
    <property type="match status" value="1"/>
</dbReference>
<evidence type="ECO:0000256" key="4">
    <source>
        <dbReference type="ARBA" id="ARBA00004947"/>
    </source>
</evidence>
<feature type="active site" description="Proton acceptor" evidence="16">
    <location>
        <position position="277"/>
    </location>
</feature>
<dbReference type="Gene3D" id="2.70.98.10">
    <property type="match status" value="1"/>
</dbReference>
<comment type="catalytic activity">
    <reaction evidence="1">
        <text>alpha-D-glucose = beta-D-glucose</text>
        <dbReference type="Rhea" id="RHEA:10264"/>
        <dbReference type="ChEBI" id="CHEBI:15903"/>
        <dbReference type="ChEBI" id="CHEBI:17925"/>
        <dbReference type="EC" id="5.1.3.3"/>
    </reaction>
</comment>
<evidence type="ECO:0000256" key="9">
    <source>
        <dbReference type="ARBA" id="ARBA00021023"/>
    </source>
</evidence>
<proteinExistence type="inferred from homology"/>
<comment type="catalytic activity">
    <reaction evidence="2">
        <text>alpha-D-galactose = beta-D-galactose</text>
        <dbReference type="Rhea" id="RHEA:28675"/>
        <dbReference type="ChEBI" id="CHEBI:27667"/>
        <dbReference type="ChEBI" id="CHEBI:28061"/>
        <dbReference type="EC" id="5.1.3.3"/>
    </reaction>
    <physiologicalReaction direction="right-to-left" evidence="2">
        <dbReference type="Rhea" id="RHEA:28677"/>
    </physiologicalReaction>
</comment>
<feature type="non-terminal residue" evidence="19">
    <location>
        <position position="1"/>
    </location>
</feature>
<dbReference type="InterPro" id="IPR008183">
    <property type="entry name" value="Aldose_1/G6P_1-epimerase"/>
</dbReference>
<dbReference type="InterPro" id="IPR011013">
    <property type="entry name" value="Gal_mutarotase_sf_dom"/>
</dbReference>
<gene>
    <name evidence="19" type="ORF">LOTGIDRAFT_133246</name>
</gene>
<evidence type="ECO:0000256" key="18">
    <source>
        <dbReference type="PIRSR" id="PIRSR005096-3"/>
    </source>
</evidence>
<dbReference type="OrthoDB" id="274691at2759"/>
<dbReference type="InterPro" id="IPR015443">
    <property type="entry name" value="Aldose_1-epimerase"/>
</dbReference>
<feature type="active site" description="Proton donor" evidence="16">
    <location>
        <position position="146"/>
    </location>
</feature>
<evidence type="ECO:0000256" key="1">
    <source>
        <dbReference type="ARBA" id="ARBA00001614"/>
    </source>
</evidence>
<dbReference type="RefSeq" id="XP_009065821.1">
    <property type="nucleotide sequence ID" value="XM_009067573.1"/>
</dbReference>
<dbReference type="InterPro" id="IPR014718">
    <property type="entry name" value="GH-type_carb-bd"/>
</dbReference>
<dbReference type="EC" id="5.1.3.3" evidence="8"/>
<evidence type="ECO:0000256" key="7">
    <source>
        <dbReference type="ARBA" id="ARBA00011245"/>
    </source>
</evidence>
<organism evidence="19 20">
    <name type="scientific">Lottia gigantea</name>
    <name type="common">Giant owl limpet</name>
    <dbReference type="NCBI Taxonomy" id="225164"/>
    <lineage>
        <taxon>Eukaryota</taxon>
        <taxon>Metazoa</taxon>
        <taxon>Spiralia</taxon>
        <taxon>Lophotrochozoa</taxon>
        <taxon>Mollusca</taxon>
        <taxon>Gastropoda</taxon>
        <taxon>Patellogastropoda</taxon>
        <taxon>Lottioidea</taxon>
        <taxon>Lottiidae</taxon>
        <taxon>Lottia</taxon>
    </lineage>
</organism>
<evidence type="ECO:0000256" key="6">
    <source>
        <dbReference type="ARBA" id="ARBA00006206"/>
    </source>
</evidence>
<dbReference type="PANTHER" id="PTHR10091:SF0">
    <property type="entry name" value="GALACTOSE MUTAROTASE"/>
    <property type="match status" value="1"/>
</dbReference>
<dbReference type="GeneID" id="20233404"/>
<comment type="pathway">
    <text evidence="4">Carbohydrate metabolism; galactose metabolism.</text>
</comment>
<dbReference type="EMBL" id="KB203660">
    <property type="protein sequence ID" value="ESO83567.1"/>
    <property type="molecule type" value="Genomic_DNA"/>
</dbReference>
<dbReference type="SUPFAM" id="SSF74650">
    <property type="entry name" value="Galactose mutarotase-like"/>
    <property type="match status" value="1"/>
</dbReference>
<dbReference type="GO" id="GO:0030246">
    <property type="term" value="F:carbohydrate binding"/>
    <property type="evidence" value="ECO:0007669"/>
    <property type="project" value="InterPro"/>
</dbReference>
<dbReference type="STRING" id="225164.V3ZHA7"/>
<evidence type="ECO:0000256" key="12">
    <source>
        <dbReference type="ARBA" id="ARBA00023235"/>
    </source>
</evidence>
<dbReference type="AlphaFoldDB" id="V3ZHA7"/>
<reference evidence="19 20" key="1">
    <citation type="journal article" date="2013" name="Nature">
        <title>Insights into bilaterian evolution from three spiralian genomes.</title>
        <authorList>
            <person name="Simakov O."/>
            <person name="Marletaz F."/>
            <person name="Cho S.J."/>
            <person name="Edsinger-Gonzales E."/>
            <person name="Havlak P."/>
            <person name="Hellsten U."/>
            <person name="Kuo D.H."/>
            <person name="Larsson T."/>
            <person name="Lv J."/>
            <person name="Arendt D."/>
            <person name="Savage R."/>
            <person name="Osoegawa K."/>
            <person name="de Jong P."/>
            <person name="Grimwood J."/>
            <person name="Chapman J.A."/>
            <person name="Shapiro H."/>
            <person name="Aerts A."/>
            <person name="Otillar R.P."/>
            <person name="Terry A.Y."/>
            <person name="Boore J.L."/>
            <person name="Grigoriev I.V."/>
            <person name="Lindberg D.R."/>
            <person name="Seaver E.C."/>
            <person name="Weisblat D.A."/>
            <person name="Putnam N.H."/>
            <person name="Rokhsar D.S."/>
        </authorList>
    </citation>
    <scope>NUCLEOTIDE SEQUENCE [LARGE SCALE GENOMIC DNA]</scope>
</reference>
<evidence type="ECO:0000256" key="17">
    <source>
        <dbReference type="PIRSR" id="PIRSR005096-2"/>
    </source>
</evidence>
<dbReference type="KEGG" id="lgi:LOTGIDRAFT_133246"/>
<feature type="binding site" evidence="18">
    <location>
        <begin position="50"/>
        <end position="51"/>
    </location>
    <ligand>
        <name>beta-D-galactose</name>
        <dbReference type="ChEBI" id="CHEBI:27667"/>
    </ligand>
</feature>
<keyword evidence="20" id="KW-1185">Reference proteome</keyword>
<name>V3ZHA7_LOTGI</name>
<dbReference type="CDD" id="cd09019">
    <property type="entry name" value="galactose_mutarotase_like"/>
    <property type="match status" value="1"/>
</dbReference>
<comment type="subcellular location">
    <subcellularLocation>
        <location evidence="3">Cytoplasm</location>
    </subcellularLocation>
</comment>
<comment type="pathway">
    <text evidence="5">Carbohydrate metabolism; hexose metabolism.</text>
</comment>
<dbReference type="UniPathway" id="UPA00214"/>
<dbReference type="InterPro" id="IPR018052">
    <property type="entry name" value="Ald1_epimerase_CS"/>
</dbReference>
<dbReference type="Proteomes" id="UP000030746">
    <property type="component" value="Unassembled WGS sequence"/>
</dbReference>
<comment type="similarity">
    <text evidence="6">Belongs to the aldose epimerase family.</text>
</comment>
<comment type="function">
    <text evidence="15">Mutarotase that catalyzes the interconversion of beta-D-galactose and alpha-D-galactose during galactose metabolism. Beta-D-galactose is metabolized in the liver into glucose 1-phosphate, the primary metabolic fuel, by the action of four enzymes that constitute the Leloir pathway: GALM, GALK1 (galactokinase), GALT (galactose-1-phosphate uridylyltransferase) and GALE (UDP-galactose-4'-epimerase). Involved in the maintenance of the equilibrium between the beta- and alpha-anomers of galactose, therefore ensuring a sufficient supply of the alpha-anomer for GALK1. Also active on D-glucose although shows a preference for galactose over glucose.</text>
</comment>
<dbReference type="FunFam" id="2.70.98.10:FF:000003">
    <property type="entry name" value="Aldose 1-epimerase"/>
    <property type="match status" value="1"/>
</dbReference>
<dbReference type="CTD" id="20233404"/>
<dbReference type="GO" id="GO:0006006">
    <property type="term" value="P:glucose metabolic process"/>
    <property type="evidence" value="ECO:0007669"/>
    <property type="project" value="TreeGrafter"/>
</dbReference>
<dbReference type="Pfam" id="PF01263">
    <property type="entry name" value="Aldose_epim"/>
    <property type="match status" value="1"/>
</dbReference>
<evidence type="ECO:0000256" key="14">
    <source>
        <dbReference type="ARBA" id="ARBA00032729"/>
    </source>
</evidence>
<feature type="binding site" evidence="17">
    <location>
        <position position="214"/>
    </location>
    <ligand>
        <name>beta-D-galactose</name>
        <dbReference type="ChEBI" id="CHEBI:27667"/>
    </ligand>
</feature>
<keyword evidence="10" id="KW-0963">Cytoplasm</keyword>
<dbReference type="GO" id="GO:0005737">
    <property type="term" value="C:cytoplasm"/>
    <property type="evidence" value="ECO:0007669"/>
    <property type="project" value="UniProtKB-SubCell"/>
</dbReference>
<dbReference type="OMA" id="IYHHISR"/>
<protein>
    <recommendedName>
        <fullName evidence="9">Galactose mutarotase</fullName>
        <ecNumber evidence="8">5.1.3.3</ecNumber>
    </recommendedName>
    <alternativeName>
        <fullName evidence="14">Aldose 1-epimerase</fullName>
    </alternativeName>
</protein>
<evidence type="ECO:0000256" key="13">
    <source>
        <dbReference type="ARBA" id="ARBA00023277"/>
    </source>
</evidence>
<dbReference type="HOGENOM" id="CLU_031753_2_0_1"/>
<dbReference type="PANTHER" id="PTHR10091">
    <property type="entry name" value="ALDOSE-1-EPIMERASE"/>
    <property type="match status" value="1"/>
</dbReference>
<evidence type="ECO:0000313" key="20">
    <source>
        <dbReference type="Proteomes" id="UP000030746"/>
    </source>
</evidence>
<keyword evidence="12" id="KW-0413">Isomerase</keyword>
<dbReference type="UniPathway" id="UPA00242"/>
<evidence type="ECO:0000313" key="19">
    <source>
        <dbReference type="EMBL" id="ESO83567.1"/>
    </source>
</evidence>
<evidence type="ECO:0000256" key="11">
    <source>
        <dbReference type="ARBA" id="ARBA00022553"/>
    </source>
</evidence>
<keyword evidence="11" id="KW-0597">Phosphoprotein</keyword>
<comment type="subunit">
    <text evidence="7">Monomer.</text>
</comment>
<evidence type="ECO:0000256" key="5">
    <source>
        <dbReference type="ARBA" id="ARBA00005028"/>
    </source>
</evidence>
<keyword evidence="13" id="KW-0119">Carbohydrate metabolism</keyword>
<dbReference type="GO" id="GO:0033499">
    <property type="term" value="P:galactose catabolic process via UDP-galactose, Leloir pathway"/>
    <property type="evidence" value="ECO:0007669"/>
    <property type="project" value="TreeGrafter"/>
</dbReference>
<feature type="binding site" evidence="18">
    <location>
        <begin position="146"/>
        <end position="148"/>
    </location>
    <ligand>
        <name>beta-D-galactose</name>
        <dbReference type="ChEBI" id="CHEBI:27667"/>
    </ligand>
</feature>
<evidence type="ECO:0000256" key="10">
    <source>
        <dbReference type="ARBA" id="ARBA00022490"/>
    </source>
</evidence>
<dbReference type="InterPro" id="IPR047215">
    <property type="entry name" value="Galactose_mutarotase-like"/>
</dbReference>